<dbReference type="AlphaFoldDB" id="A0A0F9Z1Y5"/>
<evidence type="ECO:0000259" key="1">
    <source>
        <dbReference type="Pfam" id="PF01208"/>
    </source>
</evidence>
<dbReference type="InterPro" id="IPR052024">
    <property type="entry name" value="Methanogen_methyltrans"/>
</dbReference>
<dbReference type="PANTHER" id="PTHR47099:SF1">
    <property type="entry name" value="METHYLCOBAMIDE:COM METHYLTRANSFERASE MTBA"/>
    <property type="match status" value="1"/>
</dbReference>
<comment type="caution">
    <text evidence="2">The sequence shown here is derived from an EMBL/GenBank/DDBJ whole genome shotgun (WGS) entry which is preliminary data.</text>
</comment>
<feature type="domain" description="Uroporphyrinogen decarboxylase (URO-D)" evidence="1">
    <location>
        <begin position="105"/>
        <end position="351"/>
    </location>
</feature>
<evidence type="ECO:0000313" key="2">
    <source>
        <dbReference type="EMBL" id="KKO11109.1"/>
    </source>
</evidence>
<sequence length="355" mass="39371">MGARVMTSKQRVLTAIAHQEPDRVPVNYYGEPDVDRRLREHFGTDDLNEALGVDFRGVGPAYTGPRLHENKGDIMVSDWGIHMRRVVTAEGEMWDYCTWPLSSATVDEIDAWPMPDPDDHDYAAVAEQCEAVKDFCICGGSCGLPDIINGCGMLRTMEQVLIDLITDDPAGLRLIDKRNDISVEVTRRTFEVAGDKIDLMCLGEDLGTQRGPTISLETFRKHIRPRMQPFVDIAKAYDIPCMIHSCGSSSWAFDDFLDMGITVVETLQPEAKDMSPAYLKDRFGDRLAFHGCISTAGPLAYGTVADVEANVRETLETMMPGGGYILSPTHTVMENTPTENVVAMYEAARKYGVYA</sequence>
<dbReference type="InterPro" id="IPR000257">
    <property type="entry name" value="Uroporphyrinogen_deCOase"/>
</dbReference>
<dbReference type="PANTHER" id="PTHR47099">
    <property type="entry name" value="METHYLCOBAMIDE:COM METHYLTRANSFERASE MTBA"/>
    <property type="match status" value="1"/>
</dbReference>
<dbReference type="GO" id="GO:0006779">
    <property type="term" value="P:porphyrin-containing compound biosynthetic process"/>
    <property type="evidence" value="ECO:0007669"/>
    <property type="project" value="InterPro"/>
</dbReference>
<dbReference type="Gene3D" id="3.20.20.210">
    <property type="match status" value="1"/>
</dbReference>
<name>A0A0F9Z1Y5_9ZZZZ</name>
<accession>A0A0F9Z1Y5</accession>
<protein>
    <recommendedName>
        <fullName evidence="1">Uroporphyrinogen decarboxylase (URO-D) domain-containing protein</fullName>
    </recommendedName>
</protein>
<reference evidence="2" key="1">
    <citation type="journal article" date="2015" name="Nature">
        <title>Complex archaea that bridge the gap between prokaryotes and eukaryotes.</title>
        <authorList>
            <person name="Spang A."/>
            <person name="Saw J.H."/>
            <person name="Jorgensen S.L."/>
            <person name="Zaremba-Niedzwiedzka K."/>
            <person name="Martijn J."/>
            <person name="Lind A.E."/>
            <person name="van Eijk R."/>
            <person name="Schleper C."/>
            <person name="Guy L."/>
            <person name="Ettema T.J."/>
        </authorList>
    </citation>
    <scope>NUCLEOTIDE SEQUENCE</scope>
</reference>
<gene>
    <name evidence="2" type="ORF">LCGC14_0015850</name>
</gene>
<proteinExistence type="predicted"/>
<dbReference type="InterPro" id="IPR038071">
    <property type="entry name" value="UROD/MetE-like_sf"/>
</dbReference>
<dbReference type="EMBL" id="LAZR01000003">
    <property type="protein sequence ID" value="KKO11109.1"/>
    <property type="molecule type" value="Genomic_DNA"/>
</dbReference>
<dbReference type="GO" id="GO:0004853">
    <property type="term" value="F:uroporphyrinogen decarboxylase activity"/>
    <property type="evidence" value="ECO:0007669"/>
    <property type="project" value="InterPro"/>
</dbReference>
<dbReference type="SUPFAM" id="SSF51726">
    <property type="entry name" value="UROD/MetE-like"/>
    <property type="match status" value="1"/>
</dbReference>
<organism evidence="2">
    <name type="scientific">marine sediment metagenome</name>
    <dbReference type="NCBI Taxonomy" id="412755"/>
    <lineage>
        <taxon>unclassified sequences</taxon>
        <taxon>metagenomes</taxon>
        <taxon>ecological metagenomes</taxon>
    </lineage>
</organism>
<dbReference type="Pfam" id="PF01208">
    <property type="entry name" value="URO-D"/>
    <property type="match status" value="1"/>
</dbReference>